<evidence type="ECO:0000313" key="2">
    <source>
        <dbReference type="EMBL" id="SUB96511.1"/>
    </source>
</evidence>
<organism evidence="2 3">
    <name type="scientific">Segatella buccae</name>
    <dbReference type="NCBI Taxonomy" id="28126"/>
    <lineage>
        <taxon>Bacteria</taxon>
        <taxon>Pseudomonadati</taxon>
        <taxon>Bacteroidota</taxon>
        <taxon>Bacteroidia</taxon>
        <taxon>Bacteroidales</taxon>
        <taxon>Prevotellaceae</taxon>
        <taxon>Segatella</taxon>
    </lineage>
</organism>
<accession>A0AAQ1ZLX3</accession>
<reference evidence="2 3" key="1">
    <citation type="submission" date="2018-06" db="EMBL/GenBank/DDBJ databases">
        <authorList>
            <consortium name="Pathogen Informatics"/>
            <person name="Doyle S."/>
        </authorList>
    </citation>
    <scope>NUCLEOTIDE SEQUENCE [LARGE SCALE GENOMIC DNA]</scope>
    <source>
        <strain evidence="2 3">NCTC13063</strain>
    </source>
</reference>
<gene>
    <name evidence="2" type="ORF">NCTC13063_02270</name>
</gene>
<protein>
    <submittedName>
        <fullName evidence="2">Outer membrane protein/protective antigen OMA87</fullName>
    </submittedName>
</protein>
<evidence type="ECO:0000313" key="3">
    <source>
        <dbReference type="Proteomes" id="UP000255283"/>
    </source>
</evidence>
<feature type="signal peptide" evidence="1">
    <location>
        <begin position="1"/>
        <end position="33"/>
    </location>
</feature>
<dbReference type="AlphaFoldDB" id="A0AAQ1ZLX3"/>
<dbReference type="Proteomes" id="UP000255283">
    <property type="component" value="Unassembled WGS sequence"/>
</dbReference>
<evidence type="ECO:0000256" key="1">
    <source>
        <dbReference type="SAM" id="SignalP"/>
    </source>
</evidence>
<dbReference type="Gene3D" id="2.40.160.50">
    <property type="entry name" value="membrane protein fhac: a member of the omp85/tpsb transporter family"/>
    <property type="match status" value="1"/>
</dbReference>
<dbReference type="EMBL" id="UGTJ01000002">
    <property type="protein sequence ID" value="SUB96511.1"/>
    <property type="molecule type" value="Genomic_DNA"/>
</dbReference>
<name>A0AAQ1ZLX3_9BACT</name>
<keyword evidence="1" id="KW-0732">Signal</keyword>
<feature type="chain" id="PRO_5042961635" evidence="1">
    <location>
        <begin position="34"/>
        <end position="408"/>
    </location>
</feature>
<sequence>MSGWCSKPRPTLPRAARLALLPGLLLAAMGLRAQNSPPAGDSLRRDMAVTDTLARPHKGGFISRLAAYFADSNKEKDRRKFDFSIIGGPHYATDTKLGLGLVAAGLYYTDPADSLLPPSNVSLYGDVSTVGFYMVGLKGVHLFPRERYRLGYDASFVFFPTKFWGTGYDMGNDSGNEGKMNRSEVDIKANFLFRLAKGVYAGPAVSFNWMKAGSLTRPELLSGGPTHAADLGMGAAFELDTRDVMTAPHRGLYLTFGQMARRQLANARHTFFTTTFVANAYTPLWQGATLAAQACGVLQFGAPEWNNMALLGDSHAMRGYYNGRYRDNDKLETQVELRQHLYHRNGMVVWAGAGTVFPKQGALRLRHVLPNWGIGYRWEFKKNVNIRFDYGFGKSGQSGFLFNVNEAF</sequence>
<proteinExistence type="predicted"/>
<comment type="caution">
    <text evidence="2">The sequence shown here is derived from an EMBL/GenBank/DDBJ whole genome shotgun (WGS) entry which is preliminary data.</text>
</comment>